<evidence type="ECO:0000313" key="1">
    <source>
        <dbReference type="EMBL" id="KAL0404125.1"/>
    </source>
</evidence>
<protein>
    <submittedName>
        <fullName evidence="1">Uncharacterized protein</fullName>
    </submittedName>
</protein>
<dbReference type="AlphaFoldDB" id="A0AAW2TGP7"/>
<organism evidence="1">
    <name type="scientific">Sesamum radiatum</name>
    <name type="common">Black benniseed</name>
    <dbReference type="NCBI Taxonomy" id="300843"/>
    <lineage>
        <taxon>Eukaryota</taxon>
        <taxon>Viridiplantae</taxon>
        <taxon>Streptophyta</taxon>
        <taxon>Embryophyta</taxon>
        <taxon>Tracheophyta</taxon>
        <taxon>Spermatophyta</taxon>
        <taxon>Magnoliopsida</taxon>
        <taxon>eudicotyledons</taxon>
        <taxon>Gunneridae</taxon>
        <taxon>Pentapetalae</taxon>
        <taxon>asterids</taxon>
        <taxon>lamiids</taxon>
        <taxon>Lamiales</taxon>
        <taxon>Pedaliaceae</taxon>
        <taxon>Sesamum</taxon>
    </lineage>
</organism>
<reference evidence="1" key="2">
    <citation type="journal article" date="2024" name="Plant">
        <title>Genomic evolution and insights into agronomic trait innovations of Sesamum species.</title>
        <authorList>
            <person name="Miao H."/>
            <person name="Wang L."/>
            <person name="Qu L."/>
            <person name="Liu H."/>
            <person name="Sun Y."/>
            <person name="Le M."/>
            <person name="Wang Q."/>
            <person name="Wei S."/>
            <person name="Zheng Y."/>
            <person name="Lin W."/>
            <person name="Duan Y."/>
            <person name="Cao H."/>
            <person name="Xiong S."/>
            <person name="Wang X."/>
            <person name="Wei L."/>
            <person name="Li C."/>
            <person name="Ma Q."/>
            <person name="Ju M."/>
            <person name="Zhao R."/>
            <person name="Li G."/>
            <person name="Mu C."/>
            <person name="Tian Q."/>
            <person name="Mei H."/>
            <person name="Zhang T."/>
            <person name="Gao T."/>
            <person name="Zhang H."/>
        </authorList>
    </citation>
    <scope>NUCLEOTIDE SEQUENCE</scope>
    <source>
        <strain evidence="1">G02</strain>
    </source>
</reference>
<reference evidence="1" key="1">
    <citation type="submission" date="2020-06" db="EMBL/GenBank/DDBJ databases">
        <authorList>
            <person name="Li T."/>
            <person name="Hu X."/>
            <person name="Zhang T."/>
            <person name="Song X."/>
            <person name="Zhang H."/>
            <person name="Dai N."/>
            <person name="Sheng W."/>
            <person name="Hou X."/>
            <person name="Wei L."/>
        </authorList>
    </citation>
    <scope>NUCLEOTIDE SEQUENCE</scope>
    <source>
        <strain evidence="1">G02</strain>
        <tissue evidence="1">Leaf</tissue>
    </source>
</reference>
<dbReference type="PANTHER" id="PTHR47592">
    <property type="entry name" value="PBF68 PROTEIN"/>
    <property type="match status" value="1"/>
</dbReference>
<proteinExistence type="predicted"/>
<name>A0AAW2TGP7_SESRA</name>
<dbReference type="PANTHER" id="PTHR47592:SF27">
    <property type="entry name" value="OS08G0421700 PROTEIN"/>
    <property type="match status" value="1"/>
</dbReference>
<dbReference type="Pfam" id="PF14223">
    <property type="entry name" value="Retrotran_gag_2"/>
    <property type="match status" value="1"/>
</dbReference>
<sequence>MLFYLTTLNLARFLNEEALVVSKGETDAQKWAAMDAWGHRDFLYRNYILNGLSNVLYSVHSSAKTTKALWESLEKKYKTEDASLKKFIVGKFFEIKMVDSKIVMNQV</sequence>
<dbReference type="EMBL" id="JACGWJ010000008">
    <property type="protein sequence ID" value="KAL0404125.1"/>
    <property type="molecule type" value="Genomic_DNA"/>
</dbReference>
<comment type="caution">
    <text evidence="1">The sequence shown here is derived from an EMBL/GenBank/DDBJ whole genome shotgun (WGS) entry which is preliminary data.</text>
</comment>
<accession>A0AAW2TGP7</accession>
<gene>
    <name evidence="1" type="ORF">Sradi_2053300</name>
</gene>